<organism evidence="9 10">
    <name type="scientific">Conidiobolus coronatus (strain ATCC 28846 / CBS 209.66 / NRRL 28638)</name>
    <name type="common">Delacroixia coronata</name>
    <dbReference type="NCBI Taxonomy" id="796925"/>
    <lineage>
        <taxon>Eukaryota</taxon>
        <taxon>Fungi</taxon>
        <taxon>Fungi incertae sedis</taxon>
        <taxon>Zoopagomycota</taxon>
        <taxon>Entomophthoromycotina</taxon>
        <taxon>Entomophthoromycetes</taxon>
        <taxon>Entomophthorales</taxon>
        <taxon>Ancylistaceae</taxon>
        <taxon>Conidiobolus</taxon>
    </lineage>
</organism>
<keyword evidence="10" id="KW-1185">Reference proteome</keyword>
<dbReference type="InterPro" id="IPR000276">
    <property type="entry name" value="GPCR_Rhodpsn"/>
</dbReference>
<keyword evidence="2 7" id="KW-0812">Transmembrane</keyword>
<keyword evidence="5 7" id="KW-0472">Membrane</keyword>
<evidence type="ECO:0000256" key="7">
    <source>
        <dbReference type="SAM" id="Phobius"/>
    </source>
</evidence>
<evidence type="ECO:0000256" key="4">
    <source>
        <dbReference type="ARBA" id="ARBA00023040"/>
    </source>
</evidence>
<evidence type="ECO:0000256" key="2">
    <source>
        <dbReference type="ARBA" id="ARBA00022692"/>
    </source>
</evidence>
<feature type="transmembrane region" description="Helical" evidence="7">
    <location>
        <begin position="124"/>
        <end position="144"/>
    </location>
</feature>
<dbReference type="SUPFAM" id="SSF81321">
    <property type="entry name" value="Family A G protein-coupled receptor-like"/>
    <property type="match status" value="1"/>
</dbReference>
<accession>A0A137NUT1</accession>
<dbReference type="EMBL" id="KQ964709">
    <property type="protein sequence ID" value="KXN66575.1"/>
    <property type="molecule type" value="Genomic_DNA"/>
</dbReference>
<evidence type="ECO:0000256" key="1">
    <source>
        <dbReference type="ARBA" id="ARBA00004141"/>
    </source>
</evidence>
<gene>
    <name evidence="9" type="ORF">CONCODRAFT_20167</name>
</gene>
<feature type="domain" description="G-protein coupled receptors family 1 profile" evidence="8">
    <location>
        <begin position="26"/>
        <end position="301"/>
    </location>
</feature>
<evidence type="ECO:0000313" key="10">
    <source>
        <dbReference type="Proteomes" id="UP000070444"/>
    </source>
</evidence>
<keyword evidence="4" id="KW-0297">G-protein coupled receptor</keyword>
<evidence type="ECO:0000259" key="8">
    <source>
        <dbReference type="PROSITE" id="PS50262"/>
    </source>
</evidence>
<feature type="transmembrane region" description="Helical" evidence="7">
    <location>
        <begin position="89"/>
        <end position="112"/>
    </location>
</feature>
<comment type="subcellular location">
    <subcellularLocation>
        <location evidence="1">Membrane</location>
        <topology evidence="1">Multi-pass membrane protein</topology>
    </subcellularLocation>
</comment>
<dbReference type="InterPro" id="IPR017452">
    <property type="entry name" value="GPCR_Rhodpsn_7TM"/>
</dbReference>
<dbReference type="PANTHER" id="PTHR24240">
    <property type="entry name" value="OPSIN"/>
    <property type="match status" value="1"/>
</dbReference>
<evidence type="ECO:0000256" key="5">
    <source>
        <dbReference type="ARBA" id="ARBA00023136"/>
    </source>
</evidence>
<dbReference type="PROSITE" id="PS50262">
    <property type="entry name" value="G_PROTEIN_RECEP_F1_2"/>
    <property type="match status" value="1"/>
</dbReference>
<dbReference type="AlphaFoldDB" id="A0A137NUT1"/>
<dbReference type="GO" id="GO:0016020">
    <property type="term" value="C:membrane"/>
    <property type="evidence" value="ECO:0007669"/>
    <property type="project" value="UniProtKB-SubCell"/>
</dbReference>
<proteinExistence type="predicted"/>
<feature type="transmembrane region" description="Helical" evidence="7">
    <location>
        <begin position="285"/>
        <end position="304"/>
    </location>
</feature>
<feature type="transmembrane region" description="Helical" evidence="7">
    <location>
        <begin position="168"/>
        <end position="191"/>
    </location>
</feature>
<dbReference type="Proteomes" id="UP000070444">
    <property type="component" value="Unassembled WGS sequence"/>
</dbReference>
<dbReference type="Gene3D" id="1.20.1070.10">
    <property type="entry name" value="Rhodopsin 7-helix transmembrane proteins"/>
    <property type="match status" value="1"/>
</dbReference>
<keyword evidence="4" id="KW-0807">Transducer</keyword>
<dbReference type="OrthoDB" id="8863409at2759"/>
<dbReference type="Pfam" id="PF00001">
    <property type="entry name" value="7tm_1"/>
    <property type="match status" value="1"/>
</dbReference>
<feature type="transmembrane region" description="Helical" evidence="7">
    <location>
        <begin position="249"/>
        <end position="270"/>
    </location>
</feature>
<evidence type="ECO:0000313" key="9">
    <source>
        <dbReference type="EMBL" id="KXN66575.1"/>
    </source>
</evidence>
<evidence type="ECO:0000256" key="3">
    <source>
        <dbReference type="ARBA" id="ARBA00022989"/>
    </source>
</evidence>
<dbReference type="GO" id="GO:0004930">
    <property type="term" value="F:G protein-coupled receptor activity"/>
    <property type="evidence" value="ECO:0007669"/>
    <property type="project" value="UniProtKB-KW"/>
</dbReference>
<protein>
    <submittedName>
        <fullName evidence="9">Family A G protein-coupled receptor-like protein</fullName>
    </submittedName>
</protein>
<dbReference type="PRINTS" id="PR00237">
    <property type="entry name" value="GPCRRHODOPSN"/>
</dbReference>
<feature type="transmembrane region" description="Helical" evidence="7">
    <location>
        <begin position="12"/>
        <end position="34"/>
    </location>
</feature>
<dbReference type="InterPro" id="IPR050125">
    <property type="entry name" value="GPCR_opsins"/>
</dbReference>
<feature type="transmembrane region" description="Helical" evidence="7">
    <location>
        <begin position="46"/>
        <end position="69"/>
    </location>
</feature>
<sequence>MEYEGTQLGLLIGILEFLASILSLTFNSVLIYILVNKMKLTQSDTVISFILCILDSIYSLFSLFNMPLIWATNYSIIKTSTAYCQLNGFVFGIMGISIVETIMVLGVLRYLAICKGKLLKIRTWVIIEVLLVQANVGLGLYTGLTNSYEVQPSLKYCASNPISPVARIVYGILVIISVISVIIIIFSYLSIAKHYRSYIKGIKKQNSEFINLEKLKSSLEVQQRSISSSELVHDFANAERKVINSIKKLYLMLSIYLLQIVPYLTLQAVYKLSNSGVQGEVIDNLVAFLAHFLPLTNPLFILFFHEETNIELKHVLVINWYRFKKMFYK</sequence>
<evidence type="ECO:0000256" key="6">
    <source>
        <dbReference type="ARBA" id="ARBA00023170"/>
    </source>
</evidence>
<keyword evidence="3 7" id="KW-1133">Transmembrane helix</keyword>
<reference evidence="9 10" key="1">
    <citation type="journal article" date="2015" name="Genome Biol. Evol.">
        <title>Phylogenomic analyses indicate that early fungi evolved digesting cell walls of algal ancestors of land plants.</title>
        <authorList>
            <person name="Chang Y."/>
            <person name="Wang S."/>
            <person name="Sekimoto S."/>
            <person name="Aerts A.L."/>
            <person name="Choi C."/>
            <person name="Clum A."/>
            <person name="LaButti K.M."/>
            <person name="Lindquist E.A."/>
            <person name="Yee Ngan C."/>
            <person name="Ohm R.A."/>
            <person name="Salamov A.A."/>
            <person name="Grigoriev I.V."/>
            <person name="Spatafora J.W."/>
            <person name="Berbee M.L."/>
        </authorList>
    </citation>
    <scope>NUCLEOTIDE SEQUENCE [LARGE SCALE GENOMIC DNA]</scope>
    <source>
        <strain evidence="9 10">NRRL 28638</strain>
    </source>
</reference>
<keyword evidence="6 9" id="KW-0675">Receptor</keyword>
<name>A0A137NUT1_CONC2</name>